<feature type="non-terminal residue" evidence="1">
    <location>
        <position position="1"/>
    </location>
</feature>
<dbReference type="Proteomes" id="UP000555836">
    <property type="component" value="Unassembled WGS sequence"/>
</dbReference>
<proteinExistence type="predicted"/>
<evidence type="ECO:0000313" key="2">
    <source>
        <dbReference type="Proteomes" id="UP000555836"/>
    </source>
</evidence>
<accession>A0A7Y0X6S2</accession>
<comment type="caution">
    <text evidence="1">The sequence shown here is derived from an EMBL/GenBank/DDBJ whole genome shotgun (WGS) entry which is preliminary data.</text>
</comment>
<organism evidence="1 2">
    <name type="scientific">Vibrio parahaemolyticus</name>
    <dbReference type="NCBI Taxonomy" id="670"/>
    <lineage>
        <taxon>Bacteria</taxon>
        <taxon>Pseudomonadati</taxon>
        <taxon>Pseudomonadota</taxon>
        <taxon>Gammaproteobacteria</taxon>
        <taxon>Vibrionales</taxon>
        <taxon>Vibrionaceae</taxon>
        <taxon>Vibrio</taxon>
    </lineage>
</organism>
<dbReference type="EMBL" id="JABCLD010001556">
    <property type="protein sequence ID" value="NMU26884.1"/>
    <property type="molecule type" value="Genomic_DNA"/>
</dbReference>
<reference evidence="1 2" key="1">
    <citation type="submission" date="2020-04" db="EMBL/GenBank/DDBJ databases">
        <title>Whole-genome sequencing of Vibrio spp. from China reveals different genetic environments of blaCTX-M-14 among diverse lineages.</title>
        <authorList>
            <person name="Zheng Z."/>
            <person name="Ye L."/>
            <person name="Chen S."/>
        </authorList>
    </citation>
    <scope>NUCLEOTIDE SEQUENCE [LARGE SCALE GENOMIC DNA]</scope>
    <source>
        <strain evidence="1 2">Vb0574</strain>
    </source>
</reference>
<name>A0A7Y0X6S2_VIBPH</name>
<evidence type="ECO:0000313" key="1">
    <source>
        <dbReference type="EMBL" id="NMU26884.1"/>
    </source>
</evidence>
<feature type="non-terminal residue" evidence="1">
    <location>
        <position position="77"/>
    </location>
</feature>
<gene>
    <name evidence="1" type="ORF">HKB21_14795</name>
</gene>
<protein>
    <submittedName>
        <fullName evidence="1">Chain-length determining protein</fullName>
    </submittedName>
</protein>
<dbReference type="AlphaFoldDB" id="A0A7Y0X6S2"/>
<sequence length="77" mass="8788">SRHVLYSVAKEQSLINDEMSAKEQEFIIKDLASRLSVQPLGKDFIQIQLQSGKSEGMESMLLSVREHFVEQLLAPER</sequence>